<feature type="compositionally biased region" description="Polar residues" evidence="2">
    <location>
        <begin position="1"/>
        <end position="13"/>
    </location>
</feature>
<evidence type="ECO:0000313" key="5">
    <source>
        <dbReference type="Proteomes" id="UP000675940"/>
    </source>
</evidence>
<proteinExistence type="predicted"/>
<comment type="caution">
    <text evidence="4">The sequence shown here is derived from an EMBL/GenBank/DDBJ whole genome shotgun (WGS) entry which is preliminary data.</text>
</comment>
<name>A0A940RZM2_9RHOB</name>
<dbReference type="Gene3D" id="1.10.287.950">
    <property type="entry name" value="Methyl-accepting chemotaxis protein"/>
    <property type="match status" value="1"/>
</dbReference>
<dbReference type="GO" id="GO:0016020">
    <property type="term" value="C:membrane"/>
    <property type="evidence" value="ECO:0007669"/>
    <property type="project" value="InterPro"/>
</dbReference>
<reference evidence="4" key="1">
    <citation type="submission" date="2021-03" db="EMBL/GenBank/DDBJ databases">
        <title>Sagittula salina sp. nov. strain M10.9X isolated from the marine waste.</title>
        <authorList>
            <person name="Satari L."/>
            <person name="Molina-Menor E."/>
            <person name="Vidal-Verdu A."/>
            <person name="Pascual J."/>
            <person name="Pereto J."/>
            <person name="Porcar M."/>
        </authorList>
    </citation>
    <scope>NUCLEOTIDE SEQUENCE</scope>
    <source>
        <strain evidence="4">M10.9X</strain>
    </source>
</reference>
<dbReference type="GO" id="GO:0007165">
    <property type="term" value="P:signal transduction"/>
    <property type="evidence" value="ECO:0007669"/>
    <property type="project" value="UniProtKB-KW"/>
</dbReference>
<gene>
    <name evidence="4" type="ORF">J5474_01360</name>
</gene>
<sequence length="258" mass="28551">MQTQQAVQTQKNAVAQPMETPEAEGANDDNARRALTDMIGESRFRAVRVALFAELLHRPDPDGLETDKDRAANLTVLQETVGWLERAQTILTKQKDPWDEYPDALCASLEAYAREEPEAVGLLCEMAELSRRVAKAAERGSDDLGVALRAHHALRRGPFIGEITKLCGRIWSRMEQDRETRISNAMAAMRTTRKALERMEQIATHVRLVAINAAIEANKLGDEGRGIAFIAAEFKSLAEELQNMSATARGDIATLGKQ</sequence>
<evidence type="ECO:0000313" key="4">
    <source>
        <dbReference type="EMBL" id="MBP0481142.1"/>
    </source>
</evidence>
<feature type="region of interest" description="Disordered" evidence="2">
    <location>
        <begin position="1"/>
        <end position="30"/>
    </location>
</feature>
<evidence type="ECO:0000259" key="3">
    <source>
        <dbReference type="PROSITE" id="PS50111"/>
    </source>
</evidence>
<dbReference type="RefSeq" id="WP_209358577.1">
    <property type="nucleotide sequence ID" value="NZ_JAGISH010000001.1"/>
</dbReference>
<evidence type="ECO:0000256" key="2">
    <source>
        <dbReference type="SAM" id="MobiDB-lite"/>
    </source>
</evidence>
<evidence type="ECO:0000256" key="1">
    <source>
        <dbReference type="PROSITE-ProRule" id="PRU00284"/>
    </source>
</evidence>
<keyword evidence="1" id="KW-0807">Transducer</keyword>
<feature type="domain" description="Methyl-accepting transducer" evidence="3">
    <location>
        <begin position="125"/>
        <end position="258"/>
    </location>
</feature>
<dbReference type="EMBL" id="JAGISH010000001">
    <property type="protein sequence ID" value="MBP0481142.1"/>
    <property type="molecule type" value="Genomic_DNA"/>
</dbReference>
<dbReference type="SUPFAM" id="SSF58104">
    <property type="entry name" value="Methyl-accepting chemotaxis protein (MCP) signaling domain"/>
    <property type="match status" value="1"/>
</dbReference>
<organism evidence="4 5">
    <name type="scientific">Sagittula salina</name>
    <dbReference type="NCBI Taxonomy" id="2820268"/>
    <lineage>
        <taxon>Bacteria</taxon>
        <taxon>Pseudomonadati</taxon>
        <taxon>Pseudomonadota</taxon>
        <taxon>Alphaproteobacteria</taxon>
        <taxon>Rhodobacterales</taxon>
        <taxon>Roseobacteraceae</taxon>
        <taxon>Sagittula</taxon>
    </lineage>
</organism>
<keyword evidence="5" id="KW-1185">Reference proteome</keyword>
<accession>A0A940RZM2</accession>
<dbReference type="Proteomes" id="UP000675940">
    <property type="component" value="Unassembled WGS sequence"/>
</dbReference>
<dbReference type="AlphaFoldDB" id="A0A940RZM2"/>
<dbReference type="InterPro" id="IPR004089">
    <property type="entry name" value="MCPsignal_dom"/>
</dbReference>
<protein>
    <recommendedName>
        <fullName evidence="3">Methyl-accepting transducer domain-containing protein</fullName>
    </recommendedName>
</protein>
<dbReference type="PROSITE" id="PS50111">
    <property type="entry name" value="CHEMOTAXIS_TRANSDUC_2"/>
    <property type="match status" value="1"/>
</dbReference>